<dbReference type="Pfam" id="PF25310">
    <property type="entry name" value="VG15"/>
    <property type="match status" value="1"/>
</dbReference>
<gene>
    <name evidence="3" type="ORF">GCM10009550_71310</name>
</gene>
<evidence type="ECO:0000313" key="3">
    <source>
        <dbReference type="EMBL" id="GAA0967430.1"/>
    </source>
</evidence>
<evidence type="ECO:0000256" key="2">
    <source>
        <dbReference type="SAM" id="MobiDB-lite"/>
    </source>
</evidence>
<protein>
    <recommendedName>
        <fullName evidence="5">Capsid maturation protease</fullName>
    </recommendedName>
</protein>
<keyword evidence="4" id="KW-1185">Reference proteome</keyword>
<organism evidence="3 4">
    <name type="scientific">Actinocorallia libanotica</name>
    <dbReference type="NCBI Taxonomy" id="46162"/>
    <lineage>
        <taxon>Bacteria</taxon>
        <taxon>Bacillati</taxon>
        <taxon>Actinomycetota</taxon>
        <taxon>Actinomycetes</taxon>
        <taxon>Streptosporangiales</taxon>
        <taxon>Thermomonosporaceae</taxon>
        <taxon>Actinocorallia</taxon>
    </lineage>
</organism>
<evidence type="ECO:0000256" key="1">
    <source>
        <dbReference type="SAM" id="Coils"/>
    </source>
</evidence>
<dbReference type="InterPro" id="IPR057369">
    <property type="entry name" value="VG15"/>
</dbReference>
<evidence type="ECO:0008006" key="5">
    <source>
        <dbReference type="Google" id="ProtNLM"/>
    </source>
</evidence>
<dbReference type="EMBL" id="BAAAHH010000049">
    <property type="protein sequence ID" value="GAA0967430.1"/>
    <property type="molecule type" value="Genomic_DNA"/>
</dbReference>
<keyword evidence="1" id="KW-0175">Coiled coil</keyword>
<dbReference type="Proteomes" id="UP001500665">
    <property type="component" value="Unassembled WGS sequence"/>
</dbReference>
<dbReference type="RefSeq" id="WP_344246599.1">
    <property type="nucleotide sequence ID" value="NZ_BAAAHH010000049.1"/>
</dbReference>
<feature type="region of interest" description="Disordered" evidence="2">
    <location>
        <begin position="113"/>
        <end position="153"/>
    </location>
</feature>
<accession>A0ABN1RXW0</accession>
<proteinExistence type="predicted"/>
<sequence length="362" mass="40615">MTNSARYQEAEEASVAFQIALTQIGAKTVEEALKLWESVPVEARASTATSWLRRAITLVMGRRRRSRDLARAYYRLVRALVTGSTVADPYHPEPEHVSLQDLREEFAELVGEAAQDAPEPEEQGEETAVSQPEPEPARAVESPSPEEDEDADLDRILVEEIEALRAEEERIEREAERELRVALAALGTDNLAKKVEAIGNDKPAKDVDAARKEAHEEAGARQAAAAERVAMNGARSTLWSHMNKDQKAIGYVRLSRTGTPCGWCAMLISRGPAYKSEKSATFADGDRYHDNCHCYAMPVFSREQWRESDLFAMSRRYSDEWPRVTKGLSGKAAVSAWRRYIRQQQKAEAQEARRRTTNVQEA</sequence>
<reference evidence="3 4" key="1">
    <citation type="journal article" date="2019" name="Int. J. Syst. Evol. Microbiol.">
        <title>The Global Catalogue of Microorganisms (GCM) 10K type strain sequencing project: providing services to taxonomists for standard genome sequencing and annotation.</title>
        <authorList>
            <consortium name="The Broad Institute Genomics Platform"/>
            <consortium name="The Broad Institute Genome Sequencing Center for Infectious Disease"/>
            <person name="Wu L."/>
            <person name="Ma J."/>
        </authorList>
    </citation>
    <scope>NUCLEOTIDE SEQUENCE [LARGE SCALE GENOMIC DNA]</scope>
    <source>
        <strain evidence="3 4">JCM 10696</strain>
    </source>
</reference>
<name>A0ABN1RXW0_9ACTN</name>
<evidence type="ECO:0000313" key="4">
    <source>
        <dbReference type="Proteomes" id="UP001500665"/>
    </source>
</evidence>
<comment type="caution">
    <text evidence="3">The sequence shown here is derived from an EMBL/GenBank/DDBJ whole genome shotgun (WGS) entry which is preliminary data.</text>
</comment>
<feature type="coiled-coil region" evidence="1">
    <location>
        <begin position="154"/>
        <end position="181"/>
    </location>
</feature>